<keyword evidence="7" id="KW-1185">Reference proteome</keyword>
<dbReference type="OrthoDB" id="329139at2759"/>
<dbReference type="InterPro" id="IPR036504">
    <property type="entry name" value="CGI121/TPRKB_sf"/>
</dbReference>
<proteinExistence type="inferred from homology"/>
<dbReference type="STRING" id="456900.A0A195CYQ7"/>
<keyword evidence="3" id="KW-0819">tRNA processing</keyword>
<dbReference type="GO" id="GO:0000408">
    <property type="term" value="C:EKC/KEOPS complex"/>
    <property type="evidence" value="ECO:0007669"/>
    <property type="project" value="TreeGrafter"/>
</dbReference>
<dbReference type="EMBL" id="KQ977110">
    <property type="protein sequence ID" value="KYN05707.1"/>
    <property type="molecule type" value="Genomic_DNA"/>
</dbReference>
<dbReference type="Gene3D" id="3.30.2380.10">
    <property type="entry name" value="CGI121/TPRKB"/>
    <property type="match status" value="1"/>
</dbReference>
<dbReference type="SUPFAM" id="SSF143870">
    <property type="entry name" value="PF0523-like"/>
    <property type="match status" value="1"/>
</dbReference>
<gene>
    <name evidence="6" type="ORF">ALC62_03362</name>
</gene>
<sequence length="181" mass="20427">MDDHSVELDEETEFYCTLLMFTNVTNTAEIREKLIAGKLQCCIVKVALVTDAFQVIVAANKAALNAKRNQLITKNIYTEVLFTMSMSKNISRSLIEFGISDSDKDILVLLIYKLDEKEAVMKEILKSIKGEKVSISRLQEFTDANLVKKTYKINDEELQNSSLLDAVVSKISCKEFISSKN</sequence>
<protein>
    <submittedName>
        <fullName evidence="6">TP53RK-binding protein</fullName>
    </submittedName>
</protein>
<evidence type="ECO:0000256" key="3">
    <source>
        <dbReference type="ARBA" id="ARBA00022694"/>
    </source>
</evidence>
<dbReference type="GO" id="GO:0002949">
    <property type="term" value="P:tRNA threonylcarbamoyladenosine modification"/>
    <property type="evidence" value="ECO:0007669"/>
    <property type="project" value="TreeGrafter"/>
</dbReference>
<evidence type="ECO:0000313" key="7">
    <source>
        <dbReference type="Proteomes" id="UP000078542"/>
    </source>
</evidence>
<reference evidence="6 7" key="1">
    <citation type="submission" date="2016-03" db="EMBL/GenBank/DDBJ databases">
        <title>Cyphomyrmex costatus WGS genome.</title>
        <authorList>
            <person name="Nygaard S."/>
            <person name="Hu H."/>
            <person name="Boomsma J."/>
            <person name="Zhang G."/>
        </authorList>
    </citation>
    <scope>NUCLEOTIDE SEQUENCE [LARGE SCALE GENOMIC DNA]</scope>
    <source>
        <strain evidence="6">MS0001</strain>
        <tissue evidence="6">Whole body</tissue>
    </source>
</reference>
<dbReference type="GO" id="GO:0005829">
    <property type="term" value="C:cytosol"/>
    <property type="evidence" value="ECO:0007669"/>
    <property type="project" value="TreeGrafter"/>
</dbReference>
<dbReference type="GO" id="GO:0005634">
    <property type="term" value="C:nucleus"/>
    <property type="evidence" value="ECO:0007669"/>
    <property type="project" value="UniProtKB-SubCell"/>
</dbReference>
<evidence type="ECO:0000256" key="5">
    <source>
        <dbReference type="RuleBase" id="RU004398"/>
    </source>
</evidence>
<comment type="similarity">
    <text evidence="2 5">Belongs to the CGI121/TPRKB family.</text>
</comment>
<dbReference type="NCBIfam" id="NF011465">
    <property type="entry name" value="PRK14886.1-1"/>
    <property type="match status" value="1"/>
</dbReference>
<evidence type="ECO:0000256" key="1">
    <source>
        <dbReference type="ARBA" id="ARBA00004123"/>
    </source>
</evidence>
<evidence type="ECO:0000256" key="2">
    <source>
        <dbReference type="ARBA" id="ARBA00005546"/>
    </source>
</evidence>
<accession>A0A195CYQ7</accession>
<dbReference type="Proteomes" id="UP000078542">
    <property type="component" value="Unassembled WGS sequence"/>
</dbReference>
<dbReference type="PANTHER" id="PTHR15840:SF10">
    <property type="entry name" value="EKC_KEOPS COMPLEX SUBUNIT TPRKB"/>
    <property type="match status" value="1"/>
</dbReference>
<dbReference type="PANTHER" id="PTHR15840">
    <property type="entry name" value="CGI-121 FAMILY MEMBER"/>
    <property type="match status" value="1"/>
</dbReference>
<name>A0A195CYQ7_9HYME</name>
<dbReference type="AlphaFoldDB" id="A0A195CYQ7"/>
<keyword evidence="4 5" id="KW-0539">Nucleus</keyword>
<evidence type="ECO:0000313" key="6">
    <source>
        <dbReference type="EMBL" id="KYN05707.1"/>
    </source>
</evidence>
<comment type="subcellular location">
    <subcellularLocation>
        <location evidence="1">Nucleus</location>
    </subcellularLocation>
</comment>
<evidence type="ECO:0000256" key="4">
    <source>
        <dbReference type="ARBA" id="ARBA00023242"/>
    </source>
</evidence>
<dbReference type="Pfam" id="PF08617">
    <property type="entry name" value="CGI-121"/>
    <property type="match status" value="1"/>
</dbReference>
<organism evidence="6 7">
    <name type="scientific">Cyphomyrmex costatus</name>
    <dbReference type="NCBI Taxonomy" id="456900"/>
    <lineage>
        <taxon>Eukaryota</taxon>
        <taxon>Metazoa</taxon>
        <taxon>Ecdysozoa</taxon>
        <taxon>Arthropoda</taxon>
        <taxon>Hexapoda</taxon>
        <taxon>Insecta</taxon>
        <taxon>Pterygota</taxon>
        <taxon>Neoptera</taxon>
        <taxon>Endopterygota</taxon>
        <taxon>Hymenoptera</taxon>
        <taxon>Apocrita</taxon>
        <taxon>Aculeata</taxon>
        <taxon>Formicoidea</taxon>
        <taxon>Formicidae</taxon>
        <taxon>Myrmicinae</taxon>
        <taxon>Cyphomyrmex</taxon>
    </lineage>
</organism>
<dbReference type="KEGG" id="ccoa:108771432"/>
<dbReference type="InterPro" id="IPR013926">
    <property type="entry name" value="CGI121/TPRKB"/>
</dbReference>